<dbReference type="EMBL" id="MU277208">
    <property type="protein sequence ID" value="KAI0062272.1"/>
    <property type="molecule type" value="Genomic_DNA"/>
</dbReference>
<gene>
    <name evidence="1" type="ORF">BV25DRAFT_1838458</name>
</gene>
<keyword evidence="2" id="KW-1185">Reference proteome</keyword>
<accession>A0ACB8T1D4</accession>
<protein>
    <submittedName>
        <fullName evidence="1">Dolichyl-diphosphooligosaccharide-protein glycotransferase</fullName>
    </submittedName>
</protein>
<sequence>MLLSFLALLALPACIFAAQQSTHDRLVKLAAQNGGVIKLDAHTFDLLTSPQRDWSASIQFTAMDKRRKCNPCKQFDPSWVSVAKAWSTAPKDHRDQHFFATLDFDDGTTVFQKLGMQSAPVVLNYPPAQGSRKSARASEPVSYDFSSGFDAEPLAEQLSQFTPVPIPYRAPVDFVFWGTTGTLGLISVLAIRFLAPIFRSKWTWAALTVSVSLVMTSGYMFTRIRNSPMTAADGQWIAPGFQNQYGQETTVVASISSFIDGLLSASFLMLTLVAPHQRSPSRQRTQIYLWSGVIMILFSVLVSFFRVKNRGYPFKLIL</sequence>
<name>A0ACB8T1D4_9AGAM</name>
<reference evidence="1" key="2">
    <citation type="journal article" date="2022" name="New Phytol.">
        <title>Evolutionary transition to the ectomycorrhizal habit in the genomes of a hyperdiverse lineage of mushroom-forming fungi.</title>
        <authorList>
            <person name="Looney B."/>
            <person name="Miyauchi S."/>
            <person name="Morin E."/>
            <person name="Drula E."/>
            <person name="Courty P.E."/>
            <person name="Kohler A."/>
            <person name="Kuo A."/>
            <person name="LaButti K."/>
            <person name="Pangilinan J."/>
            <person name="Lipzen A."/>
            <person name="Riley R."/>
            <person name="Andreopoulos W."/>
            <person name="He G."/>
            <person name="Johnson J."/>
            <person name="Nolan M."/>
            <person name="Tritt A."/>
            <person name="Barry K.W."/>
            <person name="Grigoriev I.V."/>
            <person name="Nagy L.G."/>
            <person name="Hibbett D."/>
            <person name="Henrissat B."/>
            <person name="Matheny P.B."/>
            <person name="Labbe J."/>
            <person name="Martin F.M."/>
        </authorList>
    </citation>
    <scope>NUCLEOTIDE SEQUENCE</scope>
    <source>
        <strain evidence="1">HHB10654</strain>
    </source>
</reference>
<organism evidence="1 2">
    <name type="scientific">Artomyces pyxidatus</name>
    <dbReference type="NCBI Taxonomy" id="48021"/>
    <lineage>
        <taxon>Eukaryota</taxon>
        <taxon>Fungi</taxon>
        <taxon>Dikarya</taxon>
        <taxon>Basidiomycota</taxon>
        <taxon>Agaricomycotina</taxon>
        <taxon>Agaricomycetes</taxon>
        <taxon>Russulales</taxon>
        <taxon>Auriscalpiaceae</taxon>
        <taxon>Artomyces</taxon>
    </lineage>
</organism>
<proteinExistence type="predicted"/>
<evidence type="ECO:0000313" key="2">
    <source>
        <dbReference type="Proteomes" id="UP000814140"/>
    </source>
</evidence>
<comment type="caution">
    <text evidence="1">The sequence shown here is derived from an EMBL/GenBank/DDBJ whole genome shotgun (WGS) entry which is preliminary data.</text>
</comment>
<reference evidence="1" key="1">
    <citation type="submission" date="2021-03" db="EMBL/GenBank/DDBJ databases">
        <authorList>
            <consortium name="DOE Joint Genome Institute"/>
            <person name="Ahrendt S."/>
            <person name="Looney B.P."/>
            <person name="Miyauchi S."/>
            <person name="Morin E."/>
            <person name="Drula E."/>
            <person name="Courty P.E."/>
            <person name="Chicoki N."/>
            <person name="Fauchery L."/>
            <person name="Kohler A."/>
            <person name="Kuo A."/>
            <person name="Labutti K."/>
            <person name="Pangilinan J."/>
            <person name="Lipzen A."/>
            <person name="Riley R."/>
            <person name="Andreopoulos W."/>
            <person name="He G."/>
            <person name="Johnson J."/>
            <person name="Barry K.W."/>
            <person name="Grigoriev I.V."/>
            <person name="Nagy L."/>
            <person name="Hibbett D."/>
            <person name="Henrissat B."/>
            <person name="Matheny P.B."/>
            <person name="Labbe J."/>
            <person name="Martin F."/>
        </authorList>
    </citation>
    <scope>NUCLEOTIDE SEQUENCE</scope>
    <source>
        <strain evidence="1">HHB10654</strain>
    </source>
</reference>
<dbReference type="Proteomes" id="UP000814140">
    <property type="component" value="Unassembled WGS sequence"/>
</dbReference>
<evidence type="ECO:0000313" key="1">
    <source>
        <dbReference type="EMBL" id="KAI0062272.1"/>
    </source>
</evidence>